<dbReference type="SUPFAM" id="SSF52172">
    <property type="entry name" value="CheY-like"/>
    <property type="match status" value="1"/>
</dbReference>
<keyword evidence="3" id="KW-0175">Coiled coil</keyword>
<dbReference type="Proteomes" id="UP000709336">
    <property type="component" value="Unassembled WGS sequence"/>
</dbReference>
<dbReference type="InterPro" id="IPR001789">
    <property type="entry name" value="Sig_transdc_resp-reg_receiver"/>
</dbReference>
<dbReference type="Pfam" id="PF00072">
    <property type="entry name" value="Response_reg"/>
    <property type="match status" value="1"/>
</dbReference>
<dbReference type="InterPro" id="IPR019734">
    <property type="entry name" value="TPR_rpt"/>
</dbReference>
<dbReference type="PROSITE" id="PS50005">
    <property type="entry name" value="TPR"/>
    <property type="match status" value="1"/>
</dbReference>
<organism evidence="5 6">
    <name type="scientific">Alteromonas ponticola</name>
    <dbReference type="NCBI Taxonomy" id="2720613"/>
    <lineage>
        <taxon>Bacteria</taxon>
        <taxon>Pseudomonadati</taxon>
        <taxon>Pseudomonadota</taxon>
        <taxon>Gammaproteobacteria</taxon>
        <taxon>Alteromonadales</taxon>
        <taxon>Alteromonadaceae</taxon>
        <taxon>Alteromonas/Salinimonas group</taxon>
        <taxon>Alteromonas</taxon>
    </lineage>
</organism>
<accession>A0ABX1R406</accession>
<feature type="domain" description="Response regulatory" evidence="4">
    <location>
        <begin position="15"/>
        <end position="134"/>
    </location>
</feature>
<keyword evidence="6" id="KW-1185">Reference proteome</keyword>
<dbReference type="InterPro" id="IPR011006">
    <property type="entry name" value="CheY-like_superfamily"/>
</dbReference>
<dbReference type="Pfam" id="PF14559">
    <property type="entry name" value="TPR_19"/>
    <property type="match status" value="1"/>
</dbReference>
<keyword evidence="2" id="KW-0802">TPR repeat</keyword>
<feature type="coiled-coil region" evidence="3">
    <location>
        <begin position="331"/>
        <end position="358"/>
    </location>
</feature>
<proteinExistence type="predicted"/>
<dbReference type="SMART" id="SM00448">
    <property type="entry name" value="REC"/>
    <property type="match status" value="1"/>
</dbReference>
<evidence type="ECO:0000256" key="3">
    <source>
        <dbReference type="SAM" id="Coils"/>
    </source>
</evidence>
<evidence type="ECO:0000256" key="2">
    <source>
        <dbReference type="PROSITE-ProRule" id="PRU00339"/>
    </source>
</evidence>
<protein>
    <submittedName>
        <fullName evidence="5">Response regulator</fullName>
    </submittedName>
</protein>
<dbReference type="SUPFAM" id="SSF48452">
    <property type="entry name" value="TPR-like"/>
    <property type="match status" value="1"/>
</dbReference>
<dbReference type="PROSITE" id="PS50110">
    <property type="entry name" value="RESPONSE_REGULATORY"/>
    <property type="match status" value="1"/>
</dbReference>
<evidence type="ECO:0000313" key="6">
    <source>
        <dbReference type="Proteomes" id="UP000709336"/>
    </source>
</evidence>
<comment type="caution">
    <text evidence="1">Lacks conserved residue(s) required for the propagation of feature annotation.</text>
</comment>
<reference evidence="5 6" key="1">
    <citation type="submission" date="2020-03" db="EMBL/GenBank/DDBJ databases">
        <title>Alteromonas ponticola sp. nov., isolated from seawater.</title>
        <authorList>
            <person name="Yoon J.-H."/>
            <person name="Kim Y.-O."/>
        </authorList>
    </citation>
    <scope>NUCLEOTIDE SEQUENCE [LARGE SCALE GENOMIC DNA]</scope>
    <source>
        <strain evidence="5 6">MYP5</strain>
    </source>
</reference>
<dbReference type="Gene3D" id="3.40.50.2300">
    <property type="match status" value="1"/>
</dbReference>
<dbReference type="InterPro" id="IPR011990">
    <property type="entry name" value="TPR-like_helical_dom_sf"/>
</dbReference>
<feature type="repeat" description="TPR" evidence="2">
    <location>
        <begin position="240"/>
        <end position="273"/>
    </location>
</feature>
<name>A0ABX1R406_9ALTE</name>
<comment type="caution">
    <text evidence="5">The sequence shown here is derived from an EMBL/GenBank/DDBJ whole genome shotgun (WGS) entry which is preliminary data.</text>
</comment>
<sequence length="555" mass="63792">MLEKFPSPPPVKDHSLLIIDNQSLVHDIIKAALAEIGITKVSSAMNSFHALRLCEQTQFDFILVAFNVSEDKDGFHLYEELKHKQFVTAKTTVVFLSAETSQELVNCILELQPDDFWVKPLTRTRVEQRLGHLLNIRAKLNRVHHCLVERDFSGAIYQAERLLQDPSLAEYHPKLRRTIGNCLFQLFQYEEAERYFIKLLGEQDHAWMHVGLVRAKLKLGKIEQAATMIDNLLLRSDTRFQVYDLMAQYYIERERFDLAYEQMKQASLLAPRNINRNKKVWDLARLNRDKEGQLIAVRNMAKYAKNSIHDSPELQLNVVRATLDLATTQSGEASRKTMQKLETELQDIKQQKGMLTQLGPQFTIIEARMRCLKNDKQGAEAIMKQQKPSIANLSMEDSLDKMKAFHEMGMKEQCLKMLDSLRKQIEGDTFTSQVVDEYLKQESIERKEINFTTKELKSMAATNYKENRMIPAYNNLKQAFTLAPADKQIALSLLKVLVQLNLKEPLSLEQLEYAKNAATLLMEGNLPAAQVVKRDDYIEAIGISVEWEKSKAIAS</sequence>
<gene>
    <name evidence="5" type="ORF">HCJ96_14145</name>
</gene>
<evidence type="ECO:0000259" key="4">
    <source>
        <dbReference type="PROSITE" id="PS50110"/>
    </source>
</evidence>
<evidence type="ECO:0000256" key="1">
    <source>
        <dbReference type="PROSITE-ProRule" id="PRU00169"/>
    </source>
</evidence>
<dbReference type="Gene3D" id="1.25.40.10">
    <property type="entry name" value="Tetratricopeptide repeat domain"/>
    <property type="match status" value="1"/>
</dbReference>
<dbReference type="RefSeq" id="WP_169211720.1">
    <property type="nucleotide sequence ID" value="NZ_JAATNW010000007.1"/>
</dbReference>
<dbReference type="SMART" id="SM00028">
    <property type="entry name" value="TPR"/>
    <property type="match status" value="3"/>
</dbReference>
<evidence type="ECO:0000313" key="5">
    <source>
        <dbReference type="EMBL" id="NMH61169.1"/>
    </source>
</evidence>
<dbReference type="EMBL" id="JAATNW010000007">
    <property type="protein sequence ID" value="NMH61169.1"/>
    <property type="molecule type" value="Genomic_DNA"/>
</dbReference>